<dbReference type="GO" id="GO:0034727">
    <property type="term" value="P:piecemeal microautophagy of the nucleus"/>
    <property type="evidence" value="ECO:0007669"/>
    <property type="project" value="TreeGrafter"/>
</dbReference>
<feature type="region of interest" description="Disordered" evidence="4">
    <location>
        <begin position="836"/>
        <end position="888"/>
    </location>
</feature>
<organism evidence="6 7">
    <name type="scientific">Chytriomyces confervae</name>
    <dbReference type="NCBI Taxonomy" id="246404"/>
    <lineage>
        <taxon>Eukaryota</taxon>
        <taxon>Fungi</taxon>
        <taxon>Fungi incertae sedis</taxon>
        <taxon>Chytridiomycota</taxon>
        <taxon>Chytridiomycota incertae sedis</taxon>
        <taxon>Chytridiomycetes</taxon>
        <taxon>Chytridiales</taxon>
        <taxon>Chytriomycetaceae</taxon>
        <taxon>Chytriomyces</taxon>
    </lineage>
</organism>
<proteinExistence type="inferred from homology"/>
<reference evidence="6 7" key="1">
    <citation type="journal article" date="2019" name="Sci. Rep.">
        <title>Comparative genomics of chytrid fungi reveal insights into the obligate biotrophic and pathogenic lifestyle of Synchytrium endobioticum.</title>
        <authorList>
            <person name="van de Vossenberg B.T.L.H."/>
            <person name="Warris S."/>
            <person name="Nguyen H.D.T."/>
            <person name="van Gent-Pelzer M.P.E."/>
            <person name="Joly D.L."/>
            <person name="van de Geest H.C."/>
            <person name="Bonants P.J.M."/>
            <person name="Smith D.S."/>
            <person name="Levesque C.A."/>
            <person name="van der Lee T.A.J."/>
        </authorList>
    </citation>
    <scope>NUCLEOTIDE SEQUENCE [LARGE SCALE GENOMIC DNA]</scope>
    <source>
        <strain evidence="6 7">CBS 675.73</strain>
    </source>
</reference>
<feature type="region of interest" description="Disordered" evidence="4">
    <location>
        <begin position="326"/>
        <end position="455"/>
    </location>
</feature>
<dbReference type="Pfam" id="PF10033">
    <property type="entry name" value="ATG13"/>
    <property type="match status" value="1"/>
</dbReference>
<evidence type="ECO:0000256" key="4">
    <source>
        <dbReference type="SAM" id="MobiDB-lite"/>
    </source>
</evidence>
<evidence type="ECO:0000256" key="3">
    <source>
        <dbReference type="RuleBase" id="RU361214"/>
    </source>
</evidence>
<evidence type="ECO:0000256" key="1">
    <source>
        <dbReference type="ARBA" id="ARBA00005246"/>
    </source>
</evidence>
<feature type="compositionally biased region" description="Low complexity" evidence="4">
    <location>
        <begin position="838"/>
        <end position="855"/>
    </location>
</feature>
<dbReference type="Gene3D" id="3.30.900.10">
    <property type="entry name" value="HORMA domain"/>
    <property type="match status" value="1"/>
</dbReference>
<comment type="caution">
    <text evidence="6">The sequence shown here is derived from an EMBL/GenBank/DDBJ whole genome shotgun (WGS) entry which is preliminary data.</text>
</comment>
<feature type="region of interest" description="Disordered" evidence="4">
    <location>
        <begin position="744"/>
        <end position="786"/>
    </location>
</feature>
<gene>
    <name evidence="6" type="ORF">CcCBS67573_g00731</name>
</gene>
<dbReference type="InterPro" id="IPR018731">
    <property type="entry name" value="Atg13_N"/>
</dbReference>
<evidence type="ECO:0000313" key="6">
    <source>
        <dbReference type="EMBL" id="TPX78006.1"/>
    </source>
</evidence>
<dbReference type="GO" id="GO:0005829">
    <property type="term" value="C:cytosol"/>
    <property type="evidence" value="ECO:0007669"/>
    <property type="project" value="TreeGrafter"/>
</dbReference>
<feature type="compositionally biased region" description="Polar residues" evidence="4">
    <location>
        <begin position="326"/>
        <end position="346"/>
    </location>
</feature>
<evidence type="ECO:0000313" key="7">
    <source>
        <dbReference type="Proteomes" id="UP000320333"/>
    </source>
</evidence>
<feature type="region of interest" description="Disordered" evidence="4">
    <location>
        <begin position="699"/>
        <end position="722"/>
    </location>
</feature>
<feature type="domain" description="Autophagy-related protein 13 N-terminal" evidence="5">
    <location>
        <begin position="32"/>
        <end position="277"/>
    </location>
</feature>
<keyword evidence="7" id="KW-1185">Reference proteome</keyword>
<dbReference type="GO" id="GO:0034497">
    <property type="term" value="P:protein localization to phagophore assembly site"/>
    <property type="evidence" value="ECO:0007669"/>
    <property type="project" value="TreeGrafter"/>
</dbReference>
<dbReference type="GO" id="GO:1990316">
    <property type="term" value="C:Atg1/ULK1 kinase complex"/>
    <property type="evidence" value="ECO:0007669"/>
    <property type="project" value="InterPro"/>
</dbReference>
<feature type="compositionally biased region" description="Polar residues" evidence="4">
    <location>
        <begin position="13"/>
        <end position="23"/>
    </location>
</feature>
<dbReference type="AlphaFoldDB" id="A0A507FS19"/>
<name>A0A507FS19_9FUNG</name>
<dbReference type="OrthoDB" id="70161at2759"/>
<feature type="compositionally biased region" description="Polar residues" evidence="4">
    <location>
        <begin position="757"/>
        <end position="786"/>
    </location>
</feature>
<accession>A0A507FS19</accession>
<feature type="region of interest" description="Disordered" evidence="4">
    <location>
        <begin position="1"/>
        <end position="23"/>
    </location>
</feature>
<dbReference type="STRING" id="246404.A0A507FS19"/>
<comment type="similarity">
    <text evidence="1 3">Belongs to the ATG13 family. Fungi subfamily.</text>
</comment>
<feature type="compositionally biased region" description="Polar residues" evidence="4">
    <location>
        <begin position="798"/>
        <end position="807"/>
    </location>
</feature>
<keyword evidence="2 3" id="KW-0072">Autophagy</keyword>
<feature type="compositionally biased region" description="Polar residues" evidence="4">
    <location>
        <begin position="354"/>
        <end position="364"/>
    </location>
</feature>
<feature type="compositionally biased region" description="Basic and acidic residues" evidence="4">
    <location>
        <begin position="988"/>
        <end position="999"/>
    </location>
</feature>
<protein>
    <recommendedName>
        <fullName evidence="3">Autophagy-related protein 13</fullName>
    </recommendedName>
</protein>
<dbReference type="GO" id="GO:0000407">
    <property type="term" value="C:phagophore assembly site"/>
    <property type="evidence" value="ECO:0007669"/>
    <property type="project" value="TreeGrafter"/>
</dbReference>
<dbReference type="GO" id="GO:0000423">
    <property type="term" value="P:mitophagy"/>
    <property type="evidence" value="ECO:0007669"/>
    <property type="project" value="TreeGrafter"/>
</dbReference>
<feature type="region of interest" description="Disordered" evidence="4">
    <location>
        <begin position="988"/>
        <end position="1008"/>
    </location>
</feature>
<feature type="region of interest" description="Disordered" evidence="4">
    <location>
        <begin position="798"/>
        <end position="823"/>
    </location>
</feature>
<dbReference type="InterPro" id="IPR040182">
    <property type="entry name" value="ATG13"/>
</dbReference>
<sequence length="1077" mass="115433">MDVSASSSAGSSNRNQPNENPNAALSTDEQIVSNFYGKFVQCVVQARGQHSIDSRAKQKPNRWFNLDTPELEPLRSEVKYWKRLVSMNQSQPLNQMQPLILDIYLDLSDTSIYPNNSNPQRSYLVIKDEQTMRKQRINPDLLVGVSVDPITGSTFDVRKKRILLESWQLTLLSSPPTNPPDVSIIYRNMTMFFRSLFLYTRLLPAHKVCKRYSKQPSKLNVGYRLTSSRVMPLDEVGLDQLHLRDAHCGIAEYNFGALETTLGKLSVHVMYRVESDFTLSEPEPLLSSSFKAEELDENFYSCSNESNKKNSNQSNSIIPKNMNQRLDQTPYITPGSFSSSISNTRRVSAPPMQSAASSLRSNSGGRLPSGSPAPRGNQPHLLGTSPRSLGAAGSRANNLNHQPLARAVGPQSNTPGGSSFGRNGGAHESVGGTSPTSFPRNHGGVRLESESAGSNGGAGLADAIAMGLFDGVQGLPLSGGRRLNDLGMGNLTGQRSEADHDMILGFEETLPFGAFRHRDMSTYPRSGTSLSSNPSLGSIASASRRNSMNALSHARTGEIPFTDTILDMKQDVASFQPSSLNSVTGALTLSRGSSLPIIPGSTPPRPPFVSSIIFNAPALSSRNRASNNDLFGVSLAQSPPPFVSMTHRLPNRRILGGPFDSKTPEQLQQQVATITNELEEFIRGVEGKRKSLGFRHAPGYLNQVNNGAEASDGTCADKTRRASKNSLAKIAPLKDSYQELSNHPVAAASHSKPAPLRSSTPPVVFSNSPPGTSNRLGSSPTASNFQSQNNEFASLSAKQRYTTSSLGHSPAPYRNEKPQLRKPSSLQFATTKLGAGLSESGNADDSSSGSDGAASVQRSTISPIVNESYLDSRDRAPKKPPHSGGLATLSIPTAEAHWTCGTKPVHVYTADPARVSSGFFPVPDLSKTGALEVGASESKEWSGPLVYPIKCLDAQFLSNQSGASSSLSTSLRSRGVATATAPVTIPETARDIGSKEPLSRRKSSGGLLSKVTSGGTVADAAAPFSISSEGAGFASQNFGIGSSRFGSAPVEVPFGRRTFCDRFRVDPDDIEKDDADV</sequence>
<dbReference type="PANTHER" id="PTHR13430:SF4">
    <property type="entry name" value="AUTOPHAGY-RELATED PROTEIN 13"/>
    <property type="match status" value="1"/>
</dbReference>
<dbReference type="EMBL" id="QEAP01000011">
    <property type="protein sequence ID" value="TPX78006.1"/>
    <property type="molecule type" value="Genomic_DNA"/>
</dbReference>
<evidence type="ECO:0000256" key="2">
    <source>
        <dbReference type="ARBA" id="ARBA00023006"/>
    </source>
</evidence>
<dbReference type="InterPro" id="IPR036570">
    <property type="entry name" value="HORMA_dom_sf"/>
</dbReference>
<feature type="compositionally biased region" description="Low complexity" evidence="4">
    <location>
        <begin position="1"/>
        <end position="12"/>
    </location>
</feature>
<dbReference type="PANTHER" id="PTHR13430">
    <property type="match status" value="1"/>
</dbReference>
<dbReference type="Proteomes" id="UP000320333">
    <property type="component" value="Unassembled WGS sequence"/>
</dbReference>
<evidence type="ECO:0000259" key="5">
    <source>
        <dbReference type="Pfam" id="PF10033"/>
    </source>
</evidence>
<feature type="compositionally biased region" description="Polar residues" evidence="4">
    <location>
        <begin position="856"/>
        <end position="865"/>
    </location>
</feature>